<dbReference type="Proteomes" id="UP000054047">
    <property type="component" value="Unassembled WGS sequence"/>
</dbReference>
<feature type="region of interest" description="Disordered" evidence="1">
    <location>
        <begin position="57"/>
        <end position="76"/>
    </location>
</feature>
<keyword evidence="3" id="KW-1185">Reference proteome</keyword>
<evidence type="ECO:0000313" key="3">
    <source>
        <dbReference type="Proteomes" id="UP000054047"/>
    </source>
</evidence>
<sequence>MMARRQKPREKMVWSGIKHRPDSIYGEEMWIFQQDDATEETQEWVATIFPDFISVDISPQPPGHCPANSPDLNPLN</sequence>
<dbReference type="EMBL" id="KN768152">
    <property type="protein sequence ID" value="KIH47050.1"/>
    <property type="molecule type" value="Genomic_DNA"/>
</dbReference>
<name>A0A0C2FEP9_9BILA</name>
<reference evidence="2 3" key="1">
    <citation type="submission" date="2013-12" db="EMBL/GenBank/DDBJ databases">
        <title>Draft genome of the parsitic nematode Ancylostoma duodenale.</title>
        <authorList>
            <person name="Mitreva M."/>
        </authorList>
    </citation>
    <scope>NUCLEOTIDE SEQUENCE [LARGE SCALE GENOMIC DNA]</scope>
    <source>
        <strain evidence="2 3">Zhejiang</strain>
    </source>
</reference>
<evidence type="ECO:0000256" key="1">
    <source>
        <dbReference type="SAM" id="MobiDB-lite"/>
    </source>
</evidence>
<dbReference type="OrthoDB" id="7975244at2759"/>
<dbReference type="AlphaFoldDB" id="A0A0C2FEP9"/>
<accession>A0A0C2FEP9</accession>
<protein>
    <submittedName>
        <fullName evidence="2">Uncharacterized protein</fullName>
    </submittedName>
</protein>
<proteinExistence type="predicted"/>
<evidence type="ECO:0000313" key="2">
    <source>
        <dbReference type="EMBL" id="KIH47050.1"/>
    </source>
</evidence>
<gene>
    <name evidence="2" type="ORF">ANCDUO_22894</name>
</gene>
<organism evidence="2 3">
    <name type="scientific">Ancylostoma duodenale</name>
    <dbReference type="NCBI Taxonomy" id="51022"/>
    <lineage>
        <taxon>Eukaryota</taxon>
        <taxon>Metazoa</taxon>
        <taxon>Ecdysozoa</taxon>
        <taxon>Nematoda</taxon>
        <taxon>Chromadorea</taxon>
        <taxon>Rhabditida</taxon>
        <taxon>Rhabditina</taxon>
        <taxon>Rhabditomorpha</taxon>
        <taxon>Strongyloidea</taxon>
        <taxon>Ancylostomatidae</taxon>
        <taxon>Ancylostomatinae</taxon>
        <taxon>Ancylostoma</taxon>
    </lineage>
</organism>